<accession>A0A4R1GCD0</accession>
<dbReference type="AlphaFoldDB" id="A0A4R1GCD0"/>
<evidence type="ECO:0000313" key="1">
    <source>
        <dbReference type="EMBL" id="TCK03319.1"/>
    </source>
</evidence>
<protein>
    <submittedName>
        <fullName evidence="1">Uncharacterized protein</fullName>
    </submittedName>
</protein>
<reference evidence="1 2" key="1">
    <citation type="submission" date="2019-03" db="EMBL/GenBank/DDBJ databases">
        <title>Genomic Encyclopedia of Archaeal and Bacterial Type Strains, Phase II (KMG-II): from individual species to whole genera.</title>
        <authorList>
            <person name="Goeker M."/>
        </authorList>
    </citation>
    <scope>NUCLEOTIDE SEQUENCE [LARGE SCALE GENOMIC DNA]</scope>
    <source>
        <strain evidence="1 2">DSM 24425</strain>
    </source>
</reference>
<dbReference type="EMBL" id="SMFV01000005">
    <property type="protein sequence ID" value="TCK03319.1"/>
    <property type="molecule type" value="Genomic_DNA"/>
</dbReference>
<organism evidence="1 2">
    <name type="scientific">Phorcysia thermohydrogeniphila</name>
    <dbReference type="NCBI Taxonomy" id="936138"/>
    <lineage>
        <taxon>Bacteria</taxon>
        <taxon>Pseudomonadati</taxon>
        <taxon>Aquificota</taxon>
        <taxon>Aquificia</taxon>
        <taxon>Desulfurobacteriales</taxon>
        <taxon>Desulfurobacteriaceae</taxon>
        <taxon>Phorcysia</taxon>
    </lineage>
</organism>
<dbReference type="RefSeq" id="WP_132527178.1">
    <property type="nucleotide sequence ID" value="NZ_SMFV01000005.1"/>
</dbReference>
<sequence>MELLVTGSLSGNVDRLKGLIDVSRPELVFVLGPIGVDKPLRLGVKWFFVRGLTDRLDVLAKSDGVDLLSRVFRYKSGLSFSGISGIYHPTTIRFTREEWIKARGKIDRKKNNYLFREDIEGLLVLFRNSGLERLDILLLSDSPEKPVFKEVLEVTRPRYVFFPSRGYVKEKEGDTTFIGLEEVSSTKGKYIIRL</sequence>
<proteinExistence type="predicted"/>
<gene>
    <name evidence="1" type="ORF">CLV27_1390</name>
</gene>
<evidence type="ECO:0000313" key="2">
    <source>
        <dbReference type="Proteomes" id="UP000295777"/>
    </source>
</evidence>
<comment type="caution">
    <text evidence="1">The sequence shown here is derived from an EMBL/GenBank/DDBJ whole genome shotgun (WGS) entry which is preliminary data.</text>
</comment>
<dbReference type="Proteomes" id="UP000295777">
    <property type="component" value="Unassembled WGS sequence"/>
</dbReference>
<keyword evidence="2" id="KW-1185">Reference proteome</keyword>
<dbReference type="OrthoDB" id="12479at2"/>
<name>A0A4R1GCD0_9BACT</name>